<evidence type="ECO:0000256" key="1">
    <source>
        <dbReference type="SAM" id="MobiDB-lite"/>
    </source>
</evidence>
<feature type="compositionally biased region" description="Basic and acidic residues" evidence="1">
    <location>
        <begin position="86"/>
        <end position="95"/>
    </location>
</feature>
<sequence length="148" mass="17097">MGSNPRGRLSGAAAQVHRQHTPRAERVCERRRRRRRTRNGKPRLYHGDQTDSQRSENDRSQEREDEGLRRPCSLAENWLTSGPSQIREELEEKRVTPPRSPARSEESNPAEVPAEGSRPEVIRRGGMDRYHLRSCISAPEKLKDYVCE</sequence>
<evidence type="ECO:0000313" key="2">
    <source>
        <dbReference type="EMBL" id="KAJ1107561.1"/>
    </source>
</evidence>
<proteinExistence type="predicted"/>
<feature type="compositionally biased region" description="Basic residues" evidence="1">
    <location>
        <begin position="29"/>
        <end position="44"/>
    </location>
</feature>
<protein>
    <submittedName>
        <fullName evidence="2">Uncharacterized protein</fullName>
    </submittedName>
</protein>
<dbReference type="EMBL" id="JANPWB010000013">
    <property type="protein sequence ID" value="KAJ1107561.1"/>
    <property type="molecule type" value="Genomic_DNA"/>
</dbReference>
<feature type="compositionally biased region" description="Basic and acidic residues" evidence="1">
    <location>
        <begin position="45"/>
        <end position="69"/>
    </location>
</feature>
<organism evidence="2 3">
    <name type="scientific">Pleurodeles waltl</name>
    <name type="common">Iberian ribbed newt</name>
    <dbReference type="NCBI Taxonomy" id="8319"/>
    <lineage>
        <taxon>Eukaryota</taxon>
        <taxon>Metazoa</taxon>
        <taxon>Chordata</taxon>
        <taxon>Craniata</taxon>
        <taxon>Vertebrata</taxon>
        <taxon>Euteleostomi</taxon>
        <taxon>Amphibia</taxon>
        <taxon>Batrachia</taxon>
        <taxon>Caudata</taxon>
        <taxon>Salamandroidea</taxon>
        <taxon>Salamandridae</taxon>
        <taxon>Pleurodelinae</taxon>
        <taxon>Pleurodeles</taxon>
    </lineage>
</organism>
<accession>A0AAV7MW27</accession>
<dbReference type="Proteomes" id="UP001066276">
    <property type="component" value="Chromosome 9"/>
</dbReference>
<reference evidence="2" key="1">
    <citation type="journal article" date="2022" name="bioRxiv">
        <title>Sequencing and chromosome-scale assembly of the giantPleurodeles waltlgenome.</title>
        <authorList>
            <person name="Brown T."/>
            <person name="Elewa A."/>
            <person name="Iarovenko S."/>
            <person name="Subramanian E."/>
            <person name="Araus A.J."/>
            <person name="Petzold A."/>
            <person name="Susuki M."/>
            <person name="Suzuki K.-i.T."/>
            <person name="Hayashi T."/>
            <person name="Toyoda A."/>
            <person name="Oliveira C."/>
            <person name="Osipova E."/>
            <person name="Leigh N.D."/>
            <person name="Simon A."/>
            <person name="Yun M.H."/>
        </authorList>
    </citation>
    <scope>NUCLEOTIDE SEQUENCE</scope>
    <source>
        <strain evidence="2">20211129_DDA</strain>
        <tissue evidence="2">Liver</tissue>
    </source>
</reference>
<comment type="caution">
    <text evidence="2">The sequence shown here is derived from an EMBL/GenBank/DDBJ whole genome shotgun (WGS) entry which is preliminary data.</text>
</comment>
<name>A0AAV7MW27_PLEWA</name>
<gene>
    <name evidence="2" type="ORF">NDU88_004951</name>
</gene>
<feature type="region of interest" description="Disordered" evidence="1">
    <location>
        <begin position="1"/>
        <end position="125"/>
    </location>
</feature>
<dbReference type="AlphaFoldDB" id="A0AAV7MW27"/>
<keyword evidence="3" id="KW-1185">Reference proteome</keyword>
<evidence type="ECO:0000313" key="3">
    <source>
        <dbReference type="Proteomes" id="UP001066276"/>
    </source>
</evidence>